<dbReference type="InterPro" id="IPR037151">
    <property type="entry name" value="AlkB-like_sf"/>
</dbReference>
<dbReference type="PANTHER" id="PTHR31212">
    <property type="entry name" value="ALPHA-KETOGLUTARATE-DEPENDENT DIOXYGENASE ALKB HOMOLOG 3"/>
    <property type="match status" value="1"/>
</dbReference>
<dbReference type="InterPro" id="IPR027450">
    <property type="entry name" value="AlkB-like"/>
</dbReference>
<dbReference type="SUPFAM" id="SSF51197">
    <property type="entry name" value="Clavaminate synthase-like"/>
    <property type="match status" value="1"/>
</dbReference>
<dbReference type="PhylomeDB" id="A0A0D2X036"/>
<name>A0A0D2X036_CAPO3</name>
<dbReference type="Gene3D" id="2.60.120.590">
    <property type="entry name" value="Alpha-ketoglutarate-dependent dioxygenase AlkB-like"/>
    <property type="match status" value="1"/>
</dbReference>
<feature type="domain" description="Alpha-ketoglutarate-dependent dioxygenase AlkB-like" evidence="2">
    <location>
        <begin position="183"/>
        <end position="364"/>
    </location>
</feature>
<feature type="compositionally biased region" description="Basic and acidic residues" evidence="1">
    <location>
        <begin position="27"/>
        <end position="38"/>
    </location>
</feature>
<evidence type="ECO:0000256" key="1">
    <source>
        <dbReference type="SAM" id="MobiDB-lite"/>
    </source>
</evidence>
<accession>A0A0D2X036</accession>
<evidence type="ECO:0000313" key="4">
    <source>
        <dbReference type="Proteomes" id="UP000008743"/>
    </source>
</evidence>
<protein>
    <submittedName>
        <fullName evidence="3">Alkylated DNA repair protein</fullName>
    </submittedName>
</protein>
<evidence type="ECO:0000259" key="2">
    <source>
        <dbReference type="Pfam" id="PF13532"/>
    </source>
</evidence>
<keyword evidence="4" id="KW-1185">Reference proteome</keyword>
<sequence>MSRDGDTPATPDNSGVIDLTDDVDYNEADKDASRDDASQGRTGLELPLLAPISAAFDRDTSSKQRPFEIRLCARLPPPRVIPLARGGPGSKPDGMILLWPQWLSNSCASTLSALLVQGHEHQVQQRRIRETAAAAGTSAVNERSASNLTEPAFQFEFEQRPVVMWGKEVMQPRLVAFTNKRNQPIIYTGRSVPSQPWPALFDDIASAIRHTAAATLGLSADRLKPALSTLSGEMLQTLQGASPVALDPQCTSMVLPIEERFAFDSAHINWYRNGDDYIGKHTDEDLQLWGPQPVIASLTLGATRDFIVTSRKGALPPNTPPQRIEVALPPGSLLLMTGGMQEFWNHEVPKRKGVPNSRFNITFRRMVSAKQA</sequence>
<gene>
    <name evidence="3" type="ORF">CAOG_000036</name>
</gene>
<dbReference type="STRING" id="595528.A0A0D2X036"/>
<dbReference type="InParanoid" id="A0A0D2X036"/>
<dbReference type="eggNOG" id="ENOG502QW9E">
    <property type="taxonomic scope" value="Eukaryota"/>
</dbReference>
<evidence type="ECO:0000313" key="3">
    <source>
        <dbReference type="EMBL" id="KJE88374.1"/>
    </source>
</evidence>
<dbReference type="Pfam" id="PF13532">
    <property type="entry name" value="2OG-FeII_Oxy_2"/>
    <property type="match status" value="1"/>
</dbReference>
<dbReference type="InterPro" id="IPR032854">
    <property type="entry name" value="ALKBH3"/>
</dbReference>
<reference evidence="4" key="1">
    <citation type="submission" date="2011-02" db="EMBL/GenBank/DDBJ databases">
        <title>The Genome Sequence of Capsaspora owczarzaki ATCC 30864.</title>
        <authorList>
            <person name="Russ C."/>
            <person name="Cuomo C."/>
            <person name="Burger G."/>
            <person name="Gray M.W."/>
            <person name="Holland P.W.H."/>
            <person name="King N."/>
            <person name="Lang F.B.F."/>
            <person name="Roger A.J."/>
            <person name="Ruiz-Trillo I."/>
            <person name="Young S.K."/>
            <person name="Zeng Q."/>
            <person name="Gargeya S."/>
            <person name="Alvarado L."/>
            <person name="Berlin A."/>
            <person name="Chapman S.B."/>
            <person name="Chen Z."/>
            <person name="Freedman E."/>
            <person name="Gellesch M."/>
            <person name="Goldberg J."/>
            <person name="Griggs A."/>
            <person name="Gujja S."/>
            <person name="Heilman E."/>
            <person name="Heiman D."/>
            <person name="Howarth C."/>
            <person name="Mehta T."/>
            <person name="Neiman D."/>
            <person name="Pearson M."/>
            <person name="Roberts A."/>
            <person name="Saif S."/>
            <person name="Shea T."/>
            <person name="Shenoy N."/>
            <person name="Sisk P."/>
            <person name="Stolte C."/>
            <person name="Sykes S."/>
            <person name="White J."/>
            <person name="Yandava C."/>
            <person name="Haas B."/>
            <person name="Nusbaum C."/>
            <person name="Birren B."/>
        </authorList>
    </citation>
    <scope>NUCLEOTIDE SEQUENCE</scope>
    <source>
        <strain evidence="4">ATCC 30864</strain>
    </source>
</reference>
<dbReference type="OrthoDB" id="445341at2759"/>
<dbReference type="Proteomes" id="UP000008743">
    <property type="component" value="Unassembled WGS sequence"/>
</dbReference>
<dbReference type="GO" id="GO:0051213">
    <property type="term" value="F:dioxygenase activity"/>
    <property type="evidence" value="ECO:0007669"/>
    <property type="project" value="InterPro"/>
</dbReference>
<proteinExistence type="predicted"/>
<dbReference type="EMBL" id="KE346360">
    <property type="protein sequence ID" value="KJE88374.1"/>
    <property type="molecule type" value="Genomic_DNA"/>
</dbReference>
<dbReference type="PANTHER" id="PTHR31212:SF4">
    <property type="entry name" value="ALPHA-KETOGLUTARATE-DEPENDENT DIOXYGENASE ALKB HOMOLOG 3"/>
    <property type="match status" value="1"/>
</dbReference>
<feature type="region of interest" description="Disordered" evidence="1">
    <location>
        <begin position="1"/>
        <end position="44"/>
    </location>
</feature>
<organism evidence="3 4">
    <name type="scientific">Capsaspora owczarzaki (strain ATCC 30864)</name>
    <dbReference type="NCBI Taxonomy" id="595528"/>
    <lineage>
        <taxon>Eukaryota</taxon>
        <taxon>Filasterea</taxon>
        <taxon>Capsaspora</taxon>
    </lineage>
</organism>
<dbReference type="AlphaFoldDB" id="A0A0D2X036"/>
<dbReference type="GO" id="GO:0006307">
    <property type="term" value="P:DNA alkylation repair"/>
    <property type="evidence" value="ECO:0007669"/>
    <property type="project" value="InterPro"/>
</dbReference>